<reference evidence="1" key="1">
    <citation type="submission" date="2021-09" db="EMBL/GenBank/DDBJ databases">
        <title>The genome of Mauremys mutica provides insights into the evolution of semi-aquatic lifestyle.</title>
        <authorList>
            <person name="Gong S."/>
            <person name="Gao Y."/>
        </authorList>
    </citation>
    <scope>NUCLEOTIDE SEQUENCE</scope>
    <source>
        <strain evidence="1">MM-2020</strain>
        <tissue evidence="1">Muscle</tissue>
    </source>
</reference>
<dbReference type="EMBL" id="JAHDVG010000477">
    <property type="protein sequence ID" value="KAH1175503.1"/>
    <property type="molecule type" value="Genomic_DNA"/>
</dbReference>
<comment type="caution">
    <text evidence="1">The sequence shown here is derived from an EMBL/GenBank/DDBJ whole genome shotgun (WGS) entry which is preliminary data.</text>
</comment>
<keyword evidence="2" id="KW-1185">Reference proteome</keyword>
<feature type="non-terminal residue" evidence="1">
    <location>
        <position position="102"/>
    </location>
</feature>
<evidence type="ECO:0000313" key="2">
    <source>
        <dbReference type="Proteomes" id="UP000827986"/>
    </source>
</evidence>
<sequence length="102" mass="11352">MTQTLFRDTRTTSWHLGPCNWVLGMALPGQSCPWVYQGIPRKAAGWVNSAVSWFFSQSGDISRLQTLEDVCPLDRLFPDGEKTNADTTKKEPVLIGKSIASH</sequence>
<name>A0A9D3X9I8_9SAUR</name>
<evidence type="ECO:0000313" key="1">
    <source>
        <dbReference type="EMBL" id="KAH1175503.1"/>
    </source>
</evidence>
<proteinExistence type="predicted"/>
<organism evidence="1 2">
    <name type="scientific">Mauremys mutica</name>
    <name type="common">yellowpond turtle</name>
    <dbReference type="NCBI Taxonomy" id="74926"/>
    <lineage>
        <taxon>Eukaryota</taxon>
        <taxon>Metazoa</taxon>
        <taxon>Chordata</taxon>
        <taxon>Craniata</taxon>
        <taxon>Vertebrata</taxon>
        <taxon>Euteleostomi</taxon>
        <taxon>Archelosauria</taxon>
        <taxon>Testudinata</taxon>
        <taxon>Testudines</taxon>
        <taxon>Cryptodira</taxon>
        <taxon>Durocryptodira</taxon>
        <taxon>Testudinoidea</taxon>
        <taxon>Geoemydidae</taxon>
        <taxon>Geoemydinae</taxon>
        <taxon>Mauremys</taxon>
    </lineage>
</organism>
<dbReference type="Proteomes" id="UP000827986">
    <property type="component" value="Unassembled WGS sequence"/>
</dbReference>
<dbReference type="AlphaFoldDB" id="A0A9D3X9I8"/>
<accession>A0A9D3X9I8</accession>
<protein>
    <submittedName>
        <fullName evidence="1">Uncharacterized protein</fullName>
    </submittedName>
</protein>
<gene>
    <name evidence="1" type="ORF">KIL84_008377</name>
</gene>